<evidence type="ECO:0000313" key="3">
    <source>
        <dbReference type="Proteomes" id="UP001499978"/>
    </source>
</evidence>
<feature type="compositionally biased region" description="Basic and acidic residues" evidence="1">
    <location>
        <begin position="1"/>
        <end position="11"/>
    </location>
</feature>
<dbReference type="RefSeq" id="WP_344174033.1">
    <property type="nucleotide sequence ID" value="NZ_BAAARY010000021.1"/>
</dbReference>
<protein>
    <submittedName>
        <fullName evidence="2">Uncharacterized protein</fullName>
    </submittedName>
</protein>
<proteinExistence type="predicted"/>
<feature type="compositionally biased region" description="Basic and acidic residues" evidence="1">
    <location>
        <begin position="23"/>
        <end position="33"/>
    </location>
</feature>
<name>A0ABN3NQ90_9ACTN</name>
<sequence>MEPTDKPEFRRQSTPRPTAGRRRATDVDSERGLRSLVGAGATQVSAAAAMRARDAARPTAEDLAAAERSVTVTHRGWTPSEELPGYRS</sequence>
<keyword evidence="3" id="KW-1185">Reference proteome</keyword>
<reference evidence="2 3" key="1">
    <citation type="journal article" date="2019" name="Int. J. Syst. Evol. Microbiol.">
        <title>The Global Catalogue of Microorganisms (GCM) 10K type strain sequencing project: providing services to taxonomists for standard genome sequencing and annotation.</title>
        <authorList>
            <consortium name="The Broad Institute Genomics Platform"/>
            <consortium name="The Broad Institute Genome Sequencing Center for Infectious Disease"/>
            <person name="Wu L."/>
            <person name="Ma J."/>
        </authorList>
    </citation>
    <scope>NUCLEOTIDE SEQUENCE [LARGE SCALE GENOMIC DNA]</scope>
    <source>
        <strain evidence="2 3">JCM 3367</strain>
    </source>
</reference>
<dbReference type="EMBL" id="BAAARY010000021">
    <property type="protein sequence ID" value="GAA2530627.1"/>
    <property type="molecule type" value="Genomic_DNA"/>
</dbReference>
<feature type="region of interest" description="Disordered" evidence="1">
    <location>
        <begin position="1"/>
        <end position="39"/>
    </location>
</feature>
<organism evidence="2 3">
    <name type="scientific">Pilimelia columellifera subsp. columellifera</name>
    <dbReference type="NCBI Taxonomy" id="706583"/>
    <lineage>
        <taxon>Bacteria</taxon>
        <taxon>Bacillati</taxon>
        <taxon>Actinomycetota</taxon>
        <taxon>Actinomycetes</taxon>
        <taxon>Micromonosporales</taxon>
        <taxon>Micromonosporaceae</taxon>
        <taxon>Pilimelia</taxon>
    </lineage>
</organism>
<evidence type="ECO:0000313" key="2">
    <source>
        <dbReference type="EMBL" id="GAA2530627.1"/>
    </source>
</evidence>
<evidence type="ECO:0000256" key="1">
    <source>
        <dbReference type="SAM" id="MobiDB-lite"/>
    </source>
</evidence>
<dbReference type="Proteomes" id="UP001499978">
    <property type="component" value="Unassembled WGS sequence"/>
</dbReference>
<feature type="region of interest" description="Disordered" evidence="1">
    <location>
        <begin position="62"/>
        <end position="88"/>
    </location>
</feature>
<comment type="caution">
    <text evidence="2">The sequence shown here is derived from an EMBL/GenBank/DDBJ whole genome shotgun (WGS) entry which is preliminary data.</text>
</comment>
<gene>
    <name evidence="2" type="ORF">GCM10010201_32620</name>
</gene>
<accession>A0ABN3NQ90</accession>